<organism evidence="2 3">
    <name type="scientific">Setaria viridis</name>
    <name type="common">Green bristlegrass</name>
    <name type="synonym">Setaria italica subsp. viridis</name>
    <dbReference type="NCBI Taxonomy" id="4556"/>
    <lineage>
        <taxon>Eukaryota</taxon>
        <taxon>Viridiplantae</taxon>
        <taxon>Streptophyta</taxon>
        <taxon>Embryophyta</taxon>
        <taxon>Tracheophyta</taxon>
        <taxon>Spermatophyta</taxon>
        <taxon>Magnoliopsida</taxon>
        <taxon>Liliopsida</taxon>
        <taxon>Poales</taxon>
        <taxon>Poaceae</taxon>
        <taxon>PACMAD clade</taxon>
        <taxon>Panicoideae</taxon>
        <taxon>Panicodae</taxon>
        <taxon>Paniceae</taxon>
        <taxon>Cenchrinae</taxon>
        <taxon>Setaria</taxon>
    </lineage>
</organism>
<dbReference type="AlphaFoldDB" id="A0A4V6D2D3"/>
<dbReference type="Proteomes" id="UP000298652">
    <property type="component" value="Chromosome 9"/>
</dbReference>
<evidence type="ECO:0000256" key="1">
    <source>
        <dbReference type="SAM" id="SignalP"/>
    </source>
</evidence>
<protein>
    <recommendedName>
        <fullName evidence="4">Secreted protein</fullName>
    </recommendedName>
</protein>
<reference evidence="2" key="1">
    <citation type="submission" date="2019-03" db="EMBL/GenBank/DDBJ databases">
        <title>WGS assembly of Setaria viridis.</title>
        <authorList>
            <person name="Huang P."/>
            <person name="Jenkins J."/>
            <person name="Grimwood J."/>
            <person name="Barry K."/>
            <person name="Healey A."/>
            <person name="Mamidi S."/>
            <person name="Sreedasyam A."/>
            <person name="Shu S."/>
            <person name="Feldman M."/>
            <person name="Wu J."/>
            <person name="Yu Y."/>
            <person name="Chen C."/>
            <person name="Johnson J."/>
            <person name="Rokhsar D."/>
            <person name="Baxter I."/>
            <person name="Schmutz J."/>
            <person name="Brutnell T."/>
            <person name="Kellogg E."/>
        </authorList>
    </citation>
    <scope>NUCLEOTIDE SEQUENCE [LARGE SCALE GENOMIC DNA]</scope>
</reference>
<evidence type="ECO:0000313" key="2">
    <source>
        <dbReference type="EMBL" id="TKV98195.1"/>
    </source>
</evidence>
<evidence type="ECO:0000313" key="3">
    <source>
        <dbReference type="Proteomes" id="UP000298652"/>
    </source>
</evidence>
<evidence type="ECO:0008006" key="4">
    <source>
        <dbReference type="Google" id="ProtNLM"/>
    </source>
</evidence>
<feature type="chain" id="PRO_5020890542" description="Secreted protein" evidence="1">
    <location>
        <begin position="19"/>
        <end position="75"/>
    </location>
</feature>
<accession>A0A4V6D2D3</accession>
<keyword evidence="1" id="KW-0732">Signal</keyword>
<keyword evidence="3" id="KW-1185">Reference proteome</keyword>
<feature type="signal peptide" evidence="1">
    <location>
        <begin position="1"/>
        <end position="18"/>
    </location>
</feature>
<sequence length="75" mass="8612">MWISLLLLLPALKTIMVCLRSIMATLRSGRCPTGWPKWYLSSQCQLAQEEQLLIRRMAINRNFSCYSTDNGGQAY</sequence>
<name>A0A4V6D2D3_SETVI</name>
<gene>
    <name evidence="2" type="ORF">SEVIR_9G543866v2</name>
</gene>
<dbReference type="EMBL" id="CM016560">
    <property type="protein sequence ID" value="TKV98195.1"/>
    <property type="molecule type" value="Genomic_DNA"/>
</dbReference>
<proteinExistence type="predicted"/>
<dbReference type="Gramene" id="TKV98195">
    <property type="protein sequence ID" value="TKV98195"/>
    <property type="gene ID" value="SEVIR_9G543866v2"/>
</dbReference>